<evidence type="ECO:0000313" key="21">
    <source>
        <dbReference type="EMBL" id="MEI4463678.1"/>
    </source>
</evidence>
<evidence type="ECO:0000313" key="24">
    <source>
        <dbReference type="Proteomes" id="UP001387110"/>
    </source>
</evidence>
<keyword evidence="9 18" id="KW-0028">Amino-acid biosynthesis</keyword>
<keyword evidence="12 18" id="KW-0100">Branched-chain amino acid biosynthesis</keyword>
<reference evidence="21 24" key="3">
    <citation type="submission" date="2023-12" db="EMBL/GenBank/DDBJ databases">
        <authorList>
            <person name="Easwaran N."/>
            <person name="Lazarus H.P.S."/>
        </authorList>
    </citation>
    <scope>NUCLEOTIDE SEQUENCE [LARGE SCALE GENOMIC DNA]</scope>
    <source>
        <strain evidence="21 24">VIT-2023</strain>
    </source>
</reference>
<evidence type="ECO:0000256" key="2">
    <source>
        <dbReference type="ARBA" id="ARBA00003109"/>
    </source>
</evidence>
<comment type="similarity">
    <text evidence="6 16">Belongs to the class-IV pyridoxal-phosphate-dependent aminotransferase family.</text>
</comment>
<dbReference type="GO" id="GO:0009097">
    <property type="term" value="P:isoleucine biosynthetic process"/>
    <property type="evidence" value="ECO:0007669"/>
    <property type="project" value="UniProtKB-UniPathway"/>
</dbReference>
<sequence length="310" mass="34216">MAVDTQYGEAIWLDGVFHDPKDANTSVMSHAIHYGSGFFEGIRAYATPDGPAIFQLKEHIERLFRSCAYYHVTIPYTVDELVQATIDLVAKNGFESCYIRPFVFLGTPWQALMAKDTTVHVGISCWELGEYFDKGAGIRAKVASYRRVSSTMMPMQAKAAANYMNSQLLKGEAIRDGFDEAIALDMNGNVSEASVANLFLLKNGTIHTPSLDCSVLDGITRQVIIRLAQDQGYPVVERHIGRDELYVADEIFLTGTAAEITSVGEIDHISINGGTRNVADELLDLYRQAVTGQLPQYADWLTYVTPAVAE</sequence>
<dbReference type="PANTHER" id="PTHR42743:SF11">
    <property type="entry name" value="AMINODEOXYCHORISMATE LYASE"/>
    <property type="match status" value="1"/>
</dbReference>
<dbReference type="InterPro" id="IPR050571">
    <property type="entry name" value="Class-IV_PLP-Dep_Aminotrnsfr"/>
</dbReference>
<dbReference type="SUPFAM" id="SSF56752">
    <property type="entry name" value="D-aminoacid aminotransferase-like PLP-dependent enzymes"/>
    <property type="match status" value="1"/>
</dbReference>
<dbReference type="FunFam" id="3.20.10.10:FF:000002">
    <property type="entry name" value="D-alanine aminotransferase"/>
    <property type="match status" value="1"/>
</dbReference>
<dbReference type="RefSeq" id="WP_023467124.1">
    <property type="nucleotide sequence ID" value="NZ_FMYN01000005.1"/>
</dbReference>
<evidence type="ECO:0000313" key="20">
    <source>
        <dbReference type="EMBL" id="KTR26008.1"/>
    </source>
</evidence>
<comment type="catalytic activity">
    <reaction evidence="14 18">
        <text>L-isoleucine + 2-oxoglutarate = (S)-3-methyl-2-oxopentanoate + L-glutamate</text>
        <dbReference type="Rhea" id="RHEA:24801"/>
        <dbReference type="ChEBI" id="CHEBI:16810"/>
        <dbReference type="ChEBI" id="CHEBI:29985"/>
        <dbReference type="ChEBI" id="CHEBI:35146"/>
        <dbReference type="ChEBI" id="CHEBI:58045"/>
        <dbReference type="EC" id="2.6.1.42"/>
    </reaction>
</comment>
<dbReference type="PROSITE" id="PS00770">
    <property type="entry name" value="AA_TRANSFER_CLASS_4"/>
    <property type="match status" value="1"/>
</dbReference>
<dbReference type="InterPro" id="IPR036038">
    <property type="entry name" value="Aminotransferase-like"/>
</dbReference>
<evidence type="ECO:0000256" key="15">
    <source>
        <dbReference type="ARBA" id="ARBA00049229"/>
    </source>
</evidence>
<evidence type="ECO:0000256" key="11">
    <source>
        <dbReference type="ARBA" id="ARBA00022898"/>
    </source>
</evidence>
<evidence type="ECO:0000256" key="3">
    <source>
        <dbReference type="ARBA" id="ARBA00004824"/>
    </source>
</evidence>
<dbReference type="UniPathway" id="UPA00048">
    <property type="reaction ID" value="UER00073"/>
</dbReference>
<name>A0A0V8GD25_9BACL</name>
<dbReference type="UniPathway" id="UPA00049">
    <property type="reaction ID" value="UER00062"/>
</dbReference>
<evidence type="ECO:0000256" key="7">
    <source>
        <dbReference type="ARBA" id="ARBA00011738"/>
    </source>
</evidence>
<comment type="catalytic activity">
    <reaction evidence="13 18">
        <text>L-valine + 2-oxoglutarate = 3-methyl-2-oxobutanoate + L-glutamate</text>
        <dbReference type="Rhea" id="RHEA:24813"/>
        <dbReference type="ChEBI" id="CHEBI:11851"/>
        <dbReference type="ChEBI" id="CHEBI:16810"/>
        <dbReference type="ChEBI" id="CHEBI:29985"/>
        <dbReference type="ChEBI" id="CHEBI:57762"/>
        <dbReference type="EC" id="2.6.1.42"/>
    </reaction>
</comment>
<dbReference type="CDD" id="cd01557">
    <property type="entry name" value="BCAT_beta_family"/>
    <property type="match status" value="1"/>
</dbReference>
<dbReference type="PANTHER" id="PTHR42743">
    <property type="entry name" value="AMINO-ACID AMINOTRANSFERASE"/>
    <property type="match status" value="1"/>
</dbReference>
<comment type="pathway">
    <text evidence="5 18">Amino-acid biosynthesis; L-leucine biosynthesis; L-leucine from 3-methyl-2-oxobutanoate: step 4/4.</text>
</comment>
<reference evidence="20 23" key="2">
    <citation type="journal article" date="2016" name="Front. Microbiol.">
        <title>Genomic Resource of Rice Seed Associated Bacteria.</title>
        <authorList>
            <person name="Midha S."/>
            <person name="Bansal K."/>
            <person name="Sharma S."/>
            <person name="Kumar N."/>
            <person name="Patil P.P."/>
            <person name="Chaudhry V."/>
            <person name="Patil P.B."/>
        </authorList>
    </citation>
    <scope>NUCLEOTIDE SEQUENCE [LARGE SCALE GENOMIC DNA]</scope>
    <source>
        <strain evidence="20 23">RSA11</strain>
    </source>
</reference>
<comment type="function">
    <text evidence="2 18">Acts on leucine, isoleucine and valine.</text>
</comment>
<comment type="pathway">
    <text evidence="3 18">Amino-acid biosynthesis; L-isoleucine biosynthesis; L-isoleucine from 2-oxobutanoate: step 4/4.</text>
</comment>
<accession>A0A0V8GD25</accession>
<evidence type="ECO:0000256" key="14">
    <source>
        <dbReference type="ARBA" id="ARBA00048798"/>
    </source>
</evidence>
<evidence type="ECO:0000256" key="8">
    <source>
        <dbReference type="ARBA" id="ARBA00022576"/>
    </source>
</evidence>
<evidence type="ECO:0000256" key="5">
    <source>
        <dbReference type="ARBA" id="ARBA00005072"/>
    </source>
</evidence>
<evidence type="ECO:0000256" key="16">
    <source>
        <dbReference type="RuleBase" id="RU004106"/>
    </source>
</evidence>
<evidence type="ECO:0000256" key="4">
    <source>
        <dbReference type="ARBA" id="ARBA00004931"/>
    </source>
</evidence>
<dbReference type="AlphaFoldDB" id="A0A0V8GD25"/>
<dbReference type="GeneID" id="88810575"/>
<evidence type="ECO:0000313" key="23">
    <source>
        <dbReference type="Proteomes" id="UP000072605"/>
    </source>
</evidence>
<evidence type="ECO:0000256" key="6">
    <source>
        <dbReference type="ARBA" id="ARBA00009320"/>
    </source>
</evidence>
<dbReference type="Proteomes" id="UP001387110">
    <property type="component" value="Unassembled WGS sequence"/>
</dbReference>
<dbReference type="EMBL" id="JBAWKY010000005">
    <property type="protein sequence ID" value="MEI4463678.1"/>
    <property type="molecule type" value="Genomic_DNA"/>
</dbReference>
<dbReference type="GO" id="GO:0009099">
    <property type="term" value="P:L-valine biosynthetic process"/>
    <property type="evidence" value="ECO:0007669"/>
    <property type="project" value="UniProtKB-UniPathway"/>
</dbReference>
<comment type="cofactor">
    <cofactor evidence="1 17">
        <name>pyridoxal 5'-phosphate</name>
        <dbReference type="ChEBI" id="CHEBI:597326"/>
    </cofactor>
</comment>
<organism evidence="19 22">
    <name type="scientific">Exiguobacterium indicum</name>
    <dbReference type="NCBI Taxonomy" id="296995"/>
    <lineage>
        <taxon>Bacteria</taxon>
        <taxon>Bacillati</taxon>
        <taxon>Bacillota</taxon>
        <taxon>Bacilli</taxon>
        <taxon>Bacillales</taxon>
        <taxon>Bacillales Family XII. Incertae Sedis</taxon>
        <taxon>Exiguobacterium</taxon>
    </lineage>
</organism>
<comment type="caution">
    <text evidence="19">The sequence shown here is derived from an EMBL/GenBank/DDBJ whole genome shotgun (WGS) entry which is preliminary data.</text>
</comment>
<dbReference type="GO" id="GO:0009098">
    <property type="term" value="P:L-leucine biosynthetic process"/>
    <property type="evidence" value="ECO:0007669"/>
    <property type="project" value="UniProtKB-UniPathway"/>
</dbReference>
<comment type="pathway">
    <text evidence="4 18">Amino-acid biosynthesis; L-valine biosynthesis; L-valine from pyruvate: step 4/4.</text>
</comment>
<comment type="subunit">
    <text evidence="7">Homodimer.</text>
</comment>
<dbReference type="InterPro" id="IPR043131">
    <property type="entry name" value="BCAT-like_N"/>
</dbReference>
<dbReference type="EMBL" id="LNQL01000005">
    <property type="protein sequence ID" value="KSU48074.1"/>
    <property type="molecule type" value="Genomic_DNA"/>
</dbReference>
<dbReference type="Proteomes" id="UP000053797">
    <property type="component" value="Unassembled WGS sequence"/>
</dbReference>
<dbReference type="GO" id="GO:0004084">
    <property type="term" value="F:branched-chain-amino-acid transaminase activity"/>
    <property type="evidence" value="ECO:0007669"/>
    <property type="project" value="UniProtKB-EC"/>
</dbReference>
<evidence type="ECO:0000256" key="10">
    <source>
        <dbReference type="ARBA" id="ARBA00022679"/>
    </source>
</evidence>
<comment type="catalytic activity">
    <reaction evidence="15 18">
        <text>L-leucine + 2-oxoglutarate = 4-methyl-2-oxopentanoate + L-glutamate</text>
        <dbReference type="Rhea" id="RHEA:18321"/>
        <dbReference type="ChEBI" id="CHEBI:16810"/>
        <dbReference type="ChEBI" id="CHEBI:17865"/>
        <dbReference type="ChEBI" id="CHEBI:29985"/>
        <dbReference type="ChEBI" id="CHEBI:57427"/>
        <dbReference type="EC" id="2.6.1.42"/>
    </reaction>
</comment>
<evidence type="ECO:0000256" key="17">
    <source>
        <dbReference type="RuleBase" id="RU004516"/>
    </source>
</evidence>
<dbReference type="Gene3D" id="3.30.470.10">
    <property type="match status" value="1"/>
</dbReference>
<proteinExistence type="inferred from homology"/>
<keyword evidence="10 18" id="KW-0808">Transferase</keyword>
<evidence type="ECO:0000256" key="1">
    <source>
        <dbReference type="ARBA" id="ARBA00001933"/>
    </source>
</evidence>
<evidence type="ECO:0000313" key="22">
    <source>
        <dbReference type="Proteomes" id="UP000053797"/>
    </source>
</evidence>
<keyword evidence="8 18" id="KW-0032">Aminotransferase</keyword>
<dbReference type="EC" id="2.6.1.42" evidence="18"/>
<reference evidence="19 22" key="1">
    <citation type="journal article" date="2015" name="Int. J. Syst. Evol. Microbiol.">
        <title>Exiguobacterium enclense sp. nov., isolated from sediment.</title>
        <authorList>
            <person name="Dastager S.G."/>
            <person name="Mawlankar R."/>
            <person name="Sonalkar V.V."/>
            <person name="Thorat M.N."/>
            <person name="Mual P."/>
            <person name="Verma A."/>
            <person name="Krishnamurthi S."/>
            <person name="Tang S.K."/>
            <person name="Li W.J."/>
        </authorList>
    </citation>
    <scope>NUCLEOTIDE SEQUENCE [LARGE SCALE GENOMIC DNA]</scope>
    <source>
        <strain evidence="19 22">NIO-1109</strain>
    </source>
</reference>
<dbReference type="InterPro" id="IPR005785">
    <property type="entry name" value="B_amino_transI"/>
</dbReference>
<dbReference type="NCBIfam" id="TIGR01122">
    <property type="entry name" value="ilvE_I"/>
    <property type="match status" value="1"/>
</dbReference>
<dbReference type="UniPathway" id="UPA00047">
    <property type="reaction ID" value="UER00058"/>
</dbReference>
<dbReference type="Pfam" id="PF01063">
    <property type="entry name" value="Aminotran_4"/>
    <property type="match status" value="1"/>
</dbReference>
<dbReference type="OrthoDB" id="9805628at2"/>
<dbReference type="EMBL" id="LDQV01000028">
    <property type="protein sequence ID" value="KTR26008.1"/>
    <property type="molecule type" value="Genomic_DNA"/>
</dbReference>
<gene>
    <name evidence="18" type="primary">ilvE</name>
    <name evidence="19" type="ORF">AS033_13110</name>
    <name evidence="20" type="ORF">RSA11_12430</name>
    <name evidence="21" type="ORF">SZL87_14730</name>
</gene>
<evidence type="ECO:0000256" key="18">
    <source>
        <dbReference type="RuleBase" id="RU364094"/>
    </source>
</evidence>
<evidence type="ECO:0000256" key="12">
    <source>
        <dbReference type="ARBA" id="ARBA00023304"/>
    </source>
</evidence>
<keyword evidence="24" id="KW-1185">Reference proteome</keyword>
<dbReference type="Gene3D" id="3.20.10.10">
    <property type="entry name" value="D-amino Acid Aminotransferase, subunit A, domain 2"/>
    <property type="match status" value="1"/>
</dbReference>
<dbReference type="Proteomes" id="UP000072605">
    <property type="component" value="Unassembled WGS sequence"/>
</dbReference>
<dbReference type="InterPro" id="IPR018300">
    <property type="entry name" value="Aminotrans_IV_CS"/>
</dbReference>
<protein>
    <recommendedName>
        <fullName evidence="18">Branched-chain-amino-acid aminotransferase</fullName>
        <shortName evidence="18">BCAT</shortName>
        <ecNumber evidence="18">2.6.1.42</ecNumber>
    </recommendedName>
</protein>
<dbReference type="InterPro" id="IPR001544">
    <property type="entry name" value="Aminotrans_IV"/>
</dbReference>
<evidence type="ECO:0000256" key="13">
    <source>
        <dbReference type="ARBA" id="ARBA00048212"/>
    </source>
</evidence>
<evidence type="ECO:0000313" key="19">
    <source>
        <dbReference type="EMBL" id="KSU48074.1"/>
    </source>
</evidence>
<dbReference type="InterPro" id="IPR033939">
    <property type="entry name" value="BCAT_family"/>
</dbReference>
<dbReference type="InterPro" id="IPR043132">
    <property type="entry name" value="BCAT-like_C"/>
</dbReference>
<dbReference type="NCBIfam" id="NF005146">
    <property type="entry name" value="PRK06606.1"/>
    <property type="match status" value="1"/>
</dbReference>
<evidence type="ECO:0000256" key="9">
    <source>
        <dbReference type="ARBA" id="ARBA00022605"/>
    </source>
</evidence>
<keyword evidence="11 17" id="KW-0663">Pyridoxal phosphate</keyword>